<feature type="transmembrane region" description="Helical" evidence="6">
    <location>
        <begin position="295"/>
        <end position="314"/>
    </location>
</feature>
<keyword evidence="5 6" id="KW-0472">Membrane</keyword>
<sequence>MNTVKKSKMSGAEIALVLVAGIASYLDAAIIVSTGVALPLWTMHYNMEPIVSGSVNTVLTIAIALGAMSGGWLSDRFGRVRVFNIDILFVTIGTLTVGFAPNMTILFIGLFISGFASGADLPTSLAVISERMSKEHYGRALSSTQLFWTMGIILSQFIGFLTSKMGMMSARYLFIWIGAVAFINWLVRVSSKKFQQIETGLVVTNPDTDEVEEEVEKVSLRDMLKQRRYLMSLIVLTTFYLFWNLPANTFGMFVNYFVVIIDHQSTAIATAIALIGNILAFIVGMIYLRISDTKARYPLMFVGVIGAFVALLIAGALSNLWLVFAACYVLYQLGCVLCGEPQYKIWTQLFYPVNARASFTGLSLGIVRAITAAFALITPVIMNYSAKLLFYILVVFVAIYGICLTQVMRLLRKYEVNDPTLPEKKGKKAAVKNSDEA</sequence>
<dbReference type="RefSeq" id="WP_125713362.1">
    <property type="nucleotide sequence ID" value="NZ_JBHTOP010000026.1"/>
</dbReference>
<feature type="transmembrane region" description="Helical" evidence="6">
    <location>
        <begin position="359"/>
        <end position="382"/>
    </location>
</feature>
<evidence type="ECO:0000259" key="7">
    <source>
        <dbReference type="PROSITE" id="PS50850"/>
    </source>
</evidence>
<feature type="transmembrane region" description="Helical" evidence="6">
    <location>
        <begin position="388"/>
        <end position="407"/>
    </location>
</feature>
<dbReference type="InterPro" id="IPR036259">
    <property type="entry name" value="MFS_trans_sf"/>
</dbReference>
<feature type="transmembrane region" description="Helical" evidence="6">
    <location>
        <begin position="105"/>
        <end position="128"/>
    </location>
</feature>
<dbReference type="PROSITE" id="PS50850">
    <property type="entry name" value="MFS"/>
    <property type="match status" value="1"/>
</dbReference>
<gene>
    <name evidence="8" type="ORF">ACFQ5M_11085</name>
</gene>
<keyword evidence="9" id="KW-1185">Reference proteome</keyword>
<keyword evidence="4 6" id="KW-1133">Transmembrane helix</keyword>
<keyword evidence="2" id="KW-0813">Transport</keyword>
<dbReference type="PANTHER" id="PTHR23508:SF10">
    <property type="entry name" value="CARBOXYLIC ACID TRANSPORTER PROTEIN HOMOLOG"/>
    <property type="match status" value="1"/>
</dbReference>
<dbReference type="Gene3D" id="1.20.1250.20">
    <property type="entry name" value="MFS general substrate transporter like domains"/>
    <property type="match status" value="2"/>
</dbReference>
<evidence type="ECO:0000256" key="6">
    <source>
        <dbReference type="SAM" id="Phobius"/>
    </source>
</evidence>
<dbReference type="CDD" id="cd17316">
    <property type="entry name" value="MFS_SV2_like"/>
    <property type="match status" value="1"/>
</dbReference>
<feature type="transmembrane region" description="Helical" evidence="6">
    <location>
        <begin position="140"/>
        <end position="158"/>
    </location>
</feature>
<keyword evidence="3 6" id="KW-0812">Transmembrane</keyword>
<evidence type="ECO:0000256" key="1">
    <source>
        <dbReference type="ARBA" id="ARBA00004651"/>
    </source>
</evidence>
<feature type="transmembrane region" description="Helical" evidence="6">
    <location>
        <begin position="80"/>
        <end position="99"/>
    </location>
</feature>
<evidence type="ECO:0000313" key="8">
    <source>
        <dbReference type="EMBL" id="MFD1672647.1"/>
    </source>
</evidence>
<evidence type="ECO:0000256" key="4">
    <source>
        <dbReference type="ARBA" id="ARBA00022989"/>
    </source>
</evidence>
<feature type="transmembrane region" description="Helical" evidence="6">
    <location>
        <begin position="12"/>
        <end position="38"/>
    </location>
</feature>
<feature type="transmembrane region" description="Helical" evidence="6">
    <location>
        <begin position="170"/>
        <end position="187"/>
    </location>
</feature>
<feature type="transmembrane region" description="Helical" evidence="6">
    <location>
        <begin position="50"/>
        <end position="73"/>
    </location>
</feature>
<dbReference type="Pfam" id="PF07690">
    <property type="entry name" value="MFS_1"/>
    <property type="match status" value="1"/>
</dbReference>
<accession>A0ABW4J8X4</accession>
<feature type="transmembrane region" description="Helical" evidence="6">
    <location>
        <begin position="267"/>
        <end position="288"/>
    </location>
</feature>
<feature type="transmembrane region" description="Helical" evidence="6">
    <location>
        <begin position="229"/>
        <end position="247"/>
    </location>
</feature>
<evidence type="ECO:0000256" key="3">
    <source>
        <dbReference type="ARBA" id="ARBA00022692"/>
    </source>
</evidence>
<dbReference type="SUPFAM" id="SSF103473">
    <property type="entry name" value="MFS general substrate transporter"/>
    <property type="match status" value="1"/>
</dbReference>
<dbReference type="InterPro" id="IPR011701">
    <property type="entry name" value="MFS"/>
</dbReference>
<dbReference type="Proteomes" id="UP001597267">
    <property type="component" value="Unassembled WGS sequence"/>
</dbReference>
<feature type="domain" description="Major facilitator superfamily (MFS) profile" evidence="7">
    <location>
        <begin position="13"/>
        <end position="412"/>
    </location>
</feature>
<comment type="caution">
    <text evidence="8">The sequence shown here is derived from an EMBL/GenBank/DDBJ whole genome shotgun (WGS) entry which is preliminary data.</text>
</comment>
<evidence type="ECO:0000256" key="5">
    <source>
        <dbReference type="ARBA" id="ARBA00023136"/>
    </source>
</evidence>
<evidence type="ECO:0000256" key="2">
    <source>
        <dbReference type="ARBA" id="ARBA00022448"/>
    </source>
</evidence>
<proteinExistence type="predicted"/>
<dbReference type="EMBL" id="JBHTOP010000026">
    <property type="protein sequence ID" value="MFD1672647.1"/>
    <property type="molecule type" value="Genomic_DNA"/>
</dbReference>
<evidence type="ECO:0000313" key="9">
    <source>
        <dbReference type="Proteomes" id="UP001597267"/>
    </source>
</evidence>
<protein>
    <submittedName>
        <fullName evidence="8">MFS transporter</fullName>
    </submittedName>
</protein>
<dbReference type="PANTHER" id="PTHR23508">
    <property type="entry name" value="CARBOXYLIC ACID TRANSPORTER PROTEIN HOMOLOG"/>
    <property type="match status" value="1"/>
</dbReference>
<comment type="subcellular location">
    <subcellularLocation>
        <location evidence="1">Cell membrane</location>
        <topology evidence="1">Multi-pass membrane protein</topology>
    </subcellularLocation>
</comment>
<reference evidence="9" key="1">
    <citation type="journal article" date="2019" name="Int. J. Syst. Evol. Microbiol.">
        <title>The Global Catalogue of Microorganisms (GCM) 10K type strain sequencing project: providing services to taxonomists for standard genome sequencing and annotation.</title>
        <authorList>
            <consortium name="The Broad Institute Genomics Platform"/>
            <consortium name="The Broad Institute Genome Sequencing Center for Infectious Disease"/>
            <person name="Wu L."/>
            <person name="Ma J."/>
        </authorList>
    </citation>
    <scope>NUCLEOTIDE SEQUENCE [LARGE SCALE GENOMIC DNA]</scope>
    <source>
        <strain evidence="9">CCM 8896</strain>
    </source>
</reference>
<organism evidence="8 9">
    <name type="scientific">Agrilactobacillus yilanensis</name>
    <dbReference type="NCBI Taxonomy" id="2485997"/>
    <lineage>
        <taxon>Bacteria</taxon>
        <taxon>Bacillati</taxon>
        <taxon>Bacillota</taxon>
        <taxon>Bacilli</taxon>
        <taxon>Lactobacillales</taxon>
        <taxon>Lactobacillaceae</taxon>
        <taxon>Agrilactobacillus</taxon>
    </lineage>
</organism>
<dbReference type="InterPro" id="IPR020846">
    <property type="entry name" value="MFS_dom"/>
</dbReference>
<name>A0ABW4J8X4_9LACO</name>